<evidence type="ECO:0000313" key="2">
    <source>
        <dbReference type="EMBL" id="ODM96363.1"/>
    </source>
</evidence>
<dbReference type="EMBL" id="LJIJ01000546">
    <property type="protein sequence ID" value="ODM96363.1"/>
    <property type="molecule type" value="Genomic_DNA"/>
</dbReference>
<name>A0A1D2MTJ0_ORCCI</name>
<comment type="caution">
    <text evidence="2">The sequence shown here is derived from an EMBL/GenBank/DDBJ whole genome shotgun (WGS) entry which is preliminary data.</text>
</comment>
<sequence length="214" mass="24275">MNSGRDLKRKQDGSGGHDDSFHPPSECKIQKADVQPPVPNRSLEYNRRRIDILVYLKFTSETLRDLLITFKDGYRMNGIHWRNYVSQLTFLIFSQGTLSASTSMNSLKTMLIINGQKDEITEKIDGVGQKIEMSLKIRADAVQALLEMPAKRDDDDVSEDLLKMETDHRMVALCSDVNKVAELKAEWIALEGQMSGCVRLLDVLCRETALQQRA</sequence>
<accession>A0A1D2MTJ0</accession>
<keyword evidence="3" id="KW-1185">Reference proteome</keyword>
<feature type="region of interest" description="Disordered" evidence="1">
    <location>
        <begin position="1"/>
        <end position="40"/>
    </location>
</feature>
<gene>
    <name evidence="2" type="ORF">Ocin01_10318</name>
</gene>
<feature type="compositionally biased region" description="Basic and acidic residues" evidence="1">
    <location>
        <begin position="1"/>
        <end position="21"/>
    </location>
</feature>
<dbReference type="Proteomes" id="UP000094527">
    <property type="component" value="Unassembled WGS sequence"/>
</dbReference>
<protein>
    <submittedName>
        <fullName evidence="2">Uncharacterized protein</fullName>
    </submittedName>
</protein>
<reference evidence="2 3" key="1">
    <citation type="journal article" date="2016" name="Genome Biol. Evol.">
        <title>Gene Family Evolution Reflects Adaptation to Soil Environmental Stressors in the Genome of the Collembolan Orchesella cincta.</title>
        <authorList>
            <person name="Faddeeva-Vakhrusheva A."/>
            <person name="Derks M.F."/>
            <person name="Anvar S.Y."/>
            <person name="Agamennone V."/>
            <person name="Suring W."/>
            <person name="Smit S."/>
            <person name="van Straalen N.M."/>
            <person name="Roelofs D."/>
        </authorList>
    </citation>
    <scope>NUCLEOTIDE SEQUENCE [LARGE SCALE GENOMIC DNA]</scope>
    <source>
        <tissue evidence="2">Mixed pool</tissue>
    </source>
</reference>
<proteinExistence type="predicted"/>
<evidence type="ECO:0000313" key="3">
    <source>
        <dbReference type="Proteomes" id="UP000094527"/>
    </source>
</evidence>
<evidence type="ECO:0000256" key="1">
    <source>
        <dbReference type="SAM" id="MobiDB-lite"/>
    </source>
</evidence>
<dbReference type="AlphaFoldDB" id="A0A1D2MTJ0"/>
<organism evidence="2 3">
    <name type="scientific">Orchesella cincta</name>
    <name type="common">Springtail</name>
    <name type="synonym">Podura cincta</name>
    <dbReference type="NCBI Taxonomy" id="48709"/>
    <lineage>
        <taxon>Eukaryota</taxon>
        <taxon>Metazoa</taxon>
        <taxon>Ecdysozoa</taxon>
        <taxon>Arthropoda</taxon>
        <taxon>Hexapoda</taxon>
        <taxon>Collembola</taxon>
        <taxon>Entomobryomorpha</taxon>
        <taxon>Entomobryoidea</taxon>
        <taxon>Orchesellidae</taxon>
        <taxon>Orchesellinae</taxon>
        <taxon>Orchesella</taxon>
    </lineage>
</organism>